<protein>
    <recommendedName>
        <fullName evidence="5">Secreted protein</fullName>
    </recommendedName>
</protein>
<dbReference type="EMBL" id="JARAKH010000028">
    <property type="protein sequence ID" value="KAK8388678.1"/>
    <property type="molecule type" value="Genomic_DNA"/>
</dbReference>
<feature type="signal peptide" evidence="2">
    <location>
        <begin position="1"/>
        <end position="23"/>
    </location>
</feature>
<accession>A0AAW0TLQ9</accession>
<feature type="region of interest" description="Disordered" evidence="1">
    <location>
        <begin position="34"/>
        <end position="54"/>
    </location>
</feature>
<dbReference type="Proteomes" id="UP001487740">
    <property type="component" value="Unassembled WGS sequence"/>
</dbReference>
<evidence type="ECO:0000313" key="4">
    <source>
        <dbReference type="Proteomes" id="UP001487740"/>
    </source>
</evidence>
<evidence type="ECO:0000256" key="2">
    <source>
        <dbReference type="SAM" id="SignalP"/>
    </source>
</evidence>
<name>A0AAW0TLQ9_SCYPA</name>
<evidence type="ECO:0000313" key="3">
    <source>
        <dbReference type="EMBL" id="KAK8388678.1"/>
    </source>
</evidence>
<gene>
    <name evidence="3" type="ORF">O3P69_020575</name>
</gene>
<reference evidence="3 4" key="1">
    <citation type="submission" date="2023-03" db="EMBL/GenBank/DDBJ databases">
        <title>High-quality genome of Scylla paramamosain provides insights in environmental adaptation.</title>
        <authorList>
            <person name="Zhang L."/>
        </authorList>
    </citation>
    <scope>NUCLEOTIDE SEQUENCE [LARGE SCALE GENOMIC DNA]</scope>
    <source>
        <strain evidence="3">LZ_2023a</strain>
        <tissue evidence="3">Muscle</tissue>
    </source>
</reference>
<keyword evidence="4" id="KW-1185">Reference proteome</keyword>
<sequence>MRRKRQVVTVVVVVVVACSSVDYQEGKGELFRGVAESRGKRPPEGTDKGQEKQQRPVVLLEIFLRV</sequence>
<comment type="caution">
    <text evidence="3">The sequence shown here is derived from an EMBL/GenBank/DDBJ whole genome shotgun (WGS) entry which is preliminary data.</text>
</comment>
<proteinExistence type="predicted"/>
<organism evidence="3 4">
    <name type="scientific">Scylla paramamosain</name>
    <name type="common">Mud crab</name>
    <dbReference type="NCBI Taxonomy" id="85552"/>
    <lineage>
        <taxon>Eukaryota</taxon>
        <taxon>Metazoa</taxon>
        <taxon>Ecdysozoa</taxon>
        <taxon>Arthropoda</taxon>
        <taxon>Crustacea</taxon>
        <taxon>Multicrustacea</taxon>
        <taxon>Malacostraca</taxon>
        <taxon>Eumalacostraca</taxon>
        <taxon>Eucarida</taxon>
        <taxon>Decapoda</taxon>
        <taxon>Pleocyemata</taxon>
        <taxon>Brachyura</taxon>
        <taxon>Eubrachyura</taxon>
        <taxon>Portunoidea</taxon>
        <taxon>Portunidae</taxon>
        <taxon>Portuninae</taxon>
        <taxon>Scylla</taxon>
    </lineage>
</organism>
<keyword evidence="2" id="KW-0732">Signal</keyword>
<evidence type="ECO:0000256" key="1">
    <source>
        <dbReference type="SAM" id="MobiDB-lite"/>
    </source>
</evidence>
<dbReference type="AlphaFoldDB" id="A0AAW0TLQ9"/>
<evidence type="ECO:0008006" key="5">
    <source>
        <dbReference type="Google" id="ProtNLM"/>
    </source>
</evidence>
<dbReference type="PROSITE" id="PS51257">
    <property type="entry name" value="PROKAR_LIPOPROTEIN"/>
    <property type="match status" value="1"/>
</dbReference>
<feature type="chain" id="PRO_5043754700" description="Secreted protein" evidence="2">
    <location>
        <begin position="24"/>
        <end position="66"/>
    </location>
</feature>